<dbReference type="InterPro" id="IPR007163">
    <property type="entry name" value="VCA0040-like"/>
</dbReference>
<comment type="caution">
    <text evidence="2">The sequence shown here is derived from an EMBL/GenBank/DDBJ whole genome shotgun (WGS) entry which is preliminary data.</text>
</comment>
<keyword evidence="1" id="KW-0472">Membrane</keyword>
<keyword evidence="1" id="KW-1133">Transmembrane helix</keyword>
<proteinExistence type="predicted"/>
<keyword evidence="3" id="KW-1185">Reference proteome</keyword>
<feature type="transmembrane region" description="Helical" evidence="1">
    <location>
        <begin position="278"/>
        <end position="297"/>
    </location>
</feature>
<dbReference type="EMBL" id="JAERTZ010000021">
    <property type="protein sequence ID" value="MBL1377605.1"/>
    <property type="molecule type" value="Genomic_DNA"/>
</dbReference>
<dbReference type="Proteomes" id="UP000638570">
    <property type="component" value="Unassembled WGS sequence"/>
</dbReference>
<feature type="transmembrane region" description="Helical" evidence="1">
    <location>
        <begin position="193"/>
        <end position="214"/>
    </location>
</feature>
<feature type="transmembrane region" description="Helical" evidence="1">
    <location>
        <begin position="12"/>
        <end position="32"/>
    </location>
</feature>
<accession>A0ABS1QRV7</accession>
<organism evidence="2 3">
    <name type="scientific">Zobellella iuensis</name>
    <dbReference type="NCBI Taxonomy" id="2803811"/>
    <lineage>
        <taxon>Bacteria</taxon>
        <taxon>Pseudomonadati</taxon>
        <taxon>Pseudomonadota</taxon>
        <taxon>Gammaproteobacteria</taxon>
        <taxon>Aeromonadales</taxon>
        <taxon>Aeromonadaceae</taxon>
        <taxon>Zobellella</taxon>
    </lineage>
</organism>
<dbReference type="RefSeq" id="WP_202084696.1">
    <property type="nucleotide sequence ID" value="NZ_JAERTZ010000021.1"/>
</dbReference>
<gene>
    <name evidence="2" type="ORF">JKV55_09715</name>
</gene>
<feature type="transmembrane region" description="Helical" evidence="1">
    <location>
        <begin position="125"/>
        <end position="146"/>
    </location>
</feature>
<protein>
    <submittedName>
        <fullName evidence="2">DUF368 domain-containing protein</fullName>
    </submittedName>
</protein>
<feature type="transmembrane region" description="Helical" evidence="1">
    <location>
        <begin position="67"/>
        <end position="90"/>
    </location>
</feature>
<evidence type="ECO:0000313" key="2">
    <source>
        <dbReference type="EMBL" id="MBL1377605.1"/>
    </source>
</evidence>
<dbReference type="Pfam" id="PF04018">
    <property type="entry name" value="VCA0040-like"/>
    <property type="match status" value="1"/>
</dbReference>
<feature type="transmembrane region" description="Helical" evidence="1">
    <location>
        <begin position="152"/>
        <end position="181"/>
    </location>
</feature>
<dbReference type="PANTHER" id="PTHR37308">
    <property type="entry name" value="INTEGRAL MEMBRANE PROTEIN"/>
    <property type="match status" value="1"/>
</dbReference>
<keyword evidence="1" id="KW-0812">Transmembrane</keyword>
<evidence type="ECO:0000313" key="3">
    <source>
        <dbReference type="Proteomes" id="UP000638570"/>
    </source>
</evidence>
<dbReference type="PANTHER" id="PTHR37308:SF1">
    <property type="entry name" value="POLYPRENYL-PHOSPHATE TRANSPORTER"/>
    <property type="match status" value="1"/>
</dbReference>
<name>A0ABS1QRV7_9GAMM</name>
<sequence>MKKSLLLYLKGMAMGAVDVVPGFSGGTVALITGIYDRLLGALAAMPQAAMLVARGRIKDAWRACQAGFLATVLLGVITSVFSLAGVISYLMVEYPVLLWSFFFGLVLVSVYLVGREVSRWSLSPLLGFALGLGLAIWITLAAPLQLQADPLTLFFAGAVAISAMLLPGVSGSFILVLLGLYPVVLGALKNLEVGILAVFCAGCLLGLLCFSRLLSWMLTHLRDLALAFLTGMLLGSLGKVWPWKQTLTWQTNSRGESYPLLQENLLPGRFSELSGQDAQLLLAVLLAIAGVTLVLGLERLARRRGNAEVADGPRA</sequence>
<reference evidence="3" key="1">
    <citation type="submission" date="2021-01" db="EMBL/GenBank/DDBJ databases">
        <title>Genome public.</title>
        <authorList>
            <person name="Liu C."/>
            <person name="Sun Q."/>
        </authorList>
    </citation>
    <scope>NUCLEOTIDE SEQUENCE [LARGE SCALE GENOMIC DNA]</scope>
    <source>
        <strain evidence="3">CGMCC 1.18722</strain>
    </source>
</reference>
<feature type="transmembrane region" description="Helical" evidence="1">
    <location>
        <begin position="96"/>
        <end position="113"/>
    </location>
</feature>
<evidence type="ECO:0000256" key="1">
    <source>
        <dbReference type="SAM" id="Phobius"/>
    </source>
</evidence>